<evidence type="ECO:0000256" key="2">
    <source>
        <dbReference type="ARBA" id="ARBA00022603"/>
    </source>
</evidence>
<feature type="domain" description="HTH araC/xylS-type" evidence="7">
    <location>
        <begin position="86"/>
        <end position="184"/>
    </location>
</feature>
<dbReference type="InterPro" id="IPR009057">
    <property type="entry name" value="Homeodomain-like_sf"/>
</dbReference>
<organism evidence="8 9">
    <name type="scientific">Bacillus badius</name>
    <dbReference type="NCBI Taxonomy" id="1455"/>
    <lineage>
        <taxon>Bacteria</taxon>
        <taxon>Bacillati</taxon>
        <taxon>Bacillota</taxon>
        <taxon>Bacilli</taxon>
        <taxon>Bacillales</taxon>
        <taxon>Bacillaceae</taxon>
        <taxon>Pseudobacillus</taxon>
    </lineage>
</organism>
<dbReference type="PROSITE" id="PS01124">
    <property type="entry name" value="HTH_ARAC_FAMILY_2"/>
    <property type="match status" value="1"/>
</dbReference>
<comment type="cofactor">
    <cofactor evidence="1">
        <name>Zn(2+)</name>
        <dbReference type="ChEBI" id="CHEBI:29105"/>
    </cofactor>
</comment>
<dbReference type="SUPFAM" id="SSF46689">
    <property type="entry name" value="Homeodomain-like"/>
    <property type="match status" value="2"/>
</dbReference>
<evidence type="ECO:0000259" key="7">
    <source>
        <dbReference type="PROSITE" id="PS01124"/>
    </source>
</evidence>
<dbReference type="Proteomes" id="UP000031982">
    <property type="component" value="Unassembled WGS sequence"/>
</dbReference>
<dbReference type="PIRSF" id="PIRSF000408">
    <property type="entry name" value="Alkyltransferas_AdaA"/>
    <property type="match status" value="1"/>
</dbReference>
<dbReference type="Gene3D" id="3.40.10.10">
    <property type="entry name" value="DNA Methylphosphotriester Repair Domain"/>
    <property type="match status" value="1"/>
</dbReference>
<keyword evidence="5" id="KW-0010">Activator</keyword>
<evidence type="ECO:0000256" key="1">
    <source>
        <dbReference type="ARBA" id="ARBA00001947"/>
    </source>
</evidence>
<reference evidence="8 9" key="1">
    <citation type="submission" date="2015-01" db="EMBL/GenBank/DDBJ databases">
        <title>Genome Assembly of Bacillus badius MTCC 1458.</title>
        <authorList>
            <person name="Verma A."/>
            <person name="Khatri I."/>
            <person name="Mual P."/>
            <person name="Subramanian S."/>
            <person name="Krishnamurthi S."/>
        </authorList>
    </citation>
    <scope>NUCLEOTIDE SEQUENCE [LARGE SCALE GENOMIC DNA]</scope>
    <source>
        <strain evidence="8 9">MTCC 1458</strain>
    </source>
</reference>
<dbReference type="PANTHER" id="PTHR43280">
    <property type="entry name" value="ARAC-FAMILY TRANSCRIPTIONAL REGULATOR"/>
    <property type="match status" value="1"/>
</dbReference>
<evidence type="ECO:0000256" key="3">
    <source>
        <dbReference type="ARBA" id="ARBA00023015"/>
    </source>
</evidence>
<gene>
    <name evidence="8" type="ORF">SD77_3196</name>
</gene>
<dbReference type="PANTHER" id="PTHR43280:SF28">
    <property type="entry name" value="HTH-TYPE TRANSCRIPTIONAL ACTIVATOR RHAS"/>
    <property type="match status" value="1"/>
</dbReference>
<keyword evidence="6" id="KW-0804">Transcription</keyword>
<dbReference type="InterPro" id="IPR035451">
    <property type="entry name" value="Ada-like_dom_sf"/>
</dbReference>
<comment type="caution">
    <text evidence="8">The sequence shown here is derived from an EMBL/GenBank/DDBJ whole genome shotgun (WGS) entry which is preliminary data.</text>
</comment>
<evidence type="ECO:0000256" key="5">
    <source>
        <dbReference type="ARBA" id="ARBA00023159"/>
    </source>
</evidence>
<dbReference type="EMBL" id="JXLP01000003">
    <property type="protein sequence ID" value="KIL79330.1"/>
    <property type="molecule type" value="Genomic_DNA"/>
</dbReference>
<dbReference type="InterPro" id="IPR016220">
    <property type="entry name" value="Me-P-triester_DNA_alkyl-Trfase"/>
</dbReference>
<dbReference type="InterPro" id="IPR004026">
    <property type="entry name" value="Ada_DNA_repair_Zn-bd"/>
</dbReference>
<keyword evidence="2" id="KW-0489">Methyltransferase</keyword>
<dbReference type="InterPro" id="IPR018060">
    <property type="entry name" value="HTH_AraC"/>
</dbReference>
<dbReference type="SMART" id="SM00342">
    <property type="entry name" value="HTH_ARAC"/>
    <property type="match status" value="1"/>
</dbReference>
<name>A0ABR5AX64_BACBA</name>
<dbReference type="PRINTS" id="PR00032">
    <property type="entry name" value="HTHARAC"/>
</dbReference>
<evidence type="ECO:0000313" key="9">
    <source>
        <dbReference type="Proteomes" id="UP000031982"/>
    </source>
</evidence>
<protein>
    <submittedName>
        <fullName evidence="8">ADA regulatory protein</fullName>
    </submittedName>
</protein>
<proteinExistence type="predicted"/>
<dbReference type="RefSeq" id="WP_041113469.1">
    <property type="nucleotide sequence ID" value="NZ_JARTHD010000018.1"/>
</dbReference>
<keyword evidence="3" id="KW-0805">Transcription regulation</keyword>
<accession>A0ABR5AX64</accession>
<dbReference type="InterPro" id="IPR020449">
    <property type="entry name" value="Tscrpt_reg_AraC-type_HTH"/>
</dbReference>
<dbReference type="Gene3D" id="1.10.10.60">
    <property type="entry name" value="Homeodomain-like"/>
    <property type="match status" value="2"/>
</dbReference>
<keyword evidence="2" id="KW-0808">Transferase</keyword>
<evidence type="ECO:0000256" key="6">
    <source>
        <dbReference type="ARBA" id="ARBA00023163"/>
    </source>
</evidence>
<evidence type="ECO:0000256" key="4">
    <source>
        <dbReference type="ARBA" id="ARBA00023125"/>
    </source>
</evidence>
<evidence type="ECO:0000313" key="8">
    <source>
        <dbReference type="EMBL" id="KIL79330.1"/>
    </source>
</evidence>
<sequence length="192" mass="22005">MMEDKTSIPAECWRAIIECDEAYDGVFFYGVQTTGIFCRPSCKSKAPNQENVRIFKNASAALKEQFRPCKRCKPDALLLPAEEWIGQIARWIEQHYSQTLTLSMLAEAFHGSPFYLQRLFKQLKGLSPAEYLQQVRLKQAMNQLEETEQSIALISSNVGFSSTPYFITLFKRTFGCTPSAYRKLAHNKKVEE</sequence>
<keyword evidence="9" id="KW-1185">Reference proteome</keyword>
<keyword evidence="4" id="KW-0238">DNA-binding</keyword>
<dbReference type="Pfam" id="PF12833">
    <property type="entry name" value="HTH_18"/>
    <property type="match status" value="1"/>
</dbReference>
<dbReference type="Pfam" id="PF02805">
    <property type="entry name" value="Ada_Zn_binding"/>
    <property type="match status" value="1"/>
</dbReference>
<dbReference type="SUPFAM" id="SSF57884">
    <property type="entry name" value="Ada DNA repair protein, N-terminal domain (N-Ada 10)"/>
    <property type="match status" value="1"/>
</dbReference>